<keyword evidence="3" id="KW-1185">Reference proteome</keyword>
<evidence type="ECO:0000313" key="3">
    <source>
        <dbReference type="Proteomes" id="UP001206128"/>
    </source>
</evidence>
<organism evidence="2 3">
    <name type="scientific">Goodfellowiella coeruleoviolacea</name>
    <dbReference type="NCBI Taxonomy" id="334858"/>
    <lineage>
        <taxon>Bacteria</taxon>
        <taxon>Bacillati</taxon>
        <taxon>Actinomycetota</taxon>
        <taxon>Actinomycetes</taxon>
        <taxon>Pseudonocardiales</taxon>
        <taxon>Pseudonocardiaceae</taxon>
        <taxon>Goodfellowiella</taxon>
    </lineage>
</organism>
<proteinExistence type="predicted"/>
<dbReference type="Proteomes" id="UP001206128">
    <property type="component" value="Unassembled WGS sequence"/>
</dbReference>
<evidence type="ECO:0000313" key="2">
    <source>
        <dbReference type="EMBL" id="MCP2169188.1"/>
    </source>
</evidence>
<comment type="caution">
    <text evidence="2">The sequence shown here is derived from an EMBL/GenBank/DDBJ whole genome shotgun (WGS) entry which is preliminary data.</text>
</comment>
<dbReference type="AlphaFoldDB" id="A0AAE3GKC5"/>
<gene>
    <name evidence="2" type="ORF">LX83_006072</name>
</gene>
<protein>
    <recommendedName>
        <fullName evidence="1">DUF397 domain-containing protein</fullName>
    </recommendedName>
</protein>
<dbReference type="Pfam" id="PF04149">
    <property type="entry name" value="DUF397"/>
    <property type="match status" value="1"/>
</dbReference>
<evidence type="ECO:0000259" key="1">
    <source>
        <dbReference type="Pfam" id="PF04149"/>
    </source>
</evidence>
<dbReference type="EMBL" id="JAMTCK010000017">
    <property type="protein sequence ID" value="MCP2169188.1"/>
    <property type="molecule type" value="Genomic_DNA"/>
</dbReference>
<accession>A0AAE3GKC5</accession>
<sequence length="63" mass="6864">MNPDLNHELRWKNASNHNGSCVELAHTMTAVRDSKNPDGPVLTFGHAELTRFLAAVKAGHLDG</sequence>
<name>A0AAE3GKC5_9PSEU</name>
<reference evidence="2" key="1">
    <citation type="submission" date="2022-06" db="EMBL/GenBank/DDBJ databases">
        <title>Genomic Encyclopedia of Archaeal and Bacterial Type Strains, Phase II (KMG-II): from individual species to whole genera.</title>
        <authorList>
            <person name="Goeker M."/>
        </authorList>
    </citation>
    <scope>NUCLEOTIDE SEQUENCE</scope>
    <source>
        <strain evidence="2">DSM 43935</strain>
    </source>
</reference>
<feature type="domain" description="DUF397" evidence="1">
    <location>
        <begin position="15"/>
        <end position="57"/>
    </location>
</feature>
<dbReference type="InterPro" id="IPR007278">
    <property type="entry name" value="DUF397"/>
</dbReference>